<keyword evidence="6" id="KW-0808">Transferase</keyword>
<dbReference type="CDD" id="cd06225">
    <property type="entry name" value="HAMP"/>
    <property type="match status" value="1"/>
</dbReference>
<protein>
    <recommendedName>
        <fullName evidence="3">histidine kinase</fullName>
        <ecNumber evidence="3">2.7.13.3</ecNumber>
    </recommendedName>
</protein>
<keyword evidence="11 14" id="KW-1133">Transmembrane helix</keyword>
<keyword evidence="12" id="KW-0902">Two-component regulatory system</keyword>
<evidence type="ECO:0000256" key="7">
    <source>
        <dbReference type="ARBA" id="ARBA00022692"/>
    </source>
</evidence>
<evidence type="ECO:0000256" key="13">
    <source>
        <dbReference type="ARBA" id="ARBA00023136"/>
    </source>
</evidence>
<dbReference type="SMART" id="SM00387">
    <property type="entry name" value="HATPase_c"/>
    <property type="match status" value="1"/>
</dbReference>
<dbReference type="SUPFAM" id="SSF55874">
    <property type="entry name" value="ATPase domain of HSP90 chaperone/DNA topoisomerase II/histidine kinase"/>
    <property type="match status" value="1"/>
</dbReference>
<evidence type="ECO:0000313" key="18">
    <source>
        <dbReference type="Proteomes" id="UP000824633"/>
    </source>
</evidence>
<comment type="catalytic activity">
    <reaction evidence="1">
        <text>ATP + protein L-histidine = ADP + protein N-phospho-L-histidine.</text>
        <dbReference type="EC" id="2.7.13.3"/>
    </reaction>
</comment>
<dbReference type="Gene3D" id="6.10.340.10">
    <property type="match status" value="1"/>
</dbReference>
<dbReference type="PANTHER" id="PTHR45528:SF1">
    <property type="entry name" value="SENSOR HISTIDINE KINASE CPXA"/>
    <property type="match status" value="1"/>
</dbReference>
<keyword evidence="10" id="KW-0067">ATP-binding</keyword>
<reference evidence="18" key="1">
    <citation type="submission" date="2021-07" db="EMBL/GenBank/DDBJ databases">
        <title>Complete genome sequencing of a Clostridium isolate.</title>
        <authorList>
            <person name="Ueki A."/>
            <person name="Tonouchi A."/>
        </authorList>
    </citation>
    <scope>NUCLEOTIDE SEQUENCE [LARGE SCALE GENOMIC DNA]</scope>
    <source>
        <strain evidence="18">C5S11</strain>
    </source>
</reference>
<sequence length="461" mass="52709">MKNRIKKVLFGSITRELLLAIIVSLGVVVIGIMIAIAMFYDNASKDTTVKMGADANSLYVQVAKYVTRDDEGCNEFFKTLGEYYEYDAAITDANGNIILKTENVNTDKMDTEKVKQILQHSRYNRNDTFYQRYEIKLDNKDAQLFVWKTPQPDQIANLNKIILFIGIIPVIIVVLLIYILTRRKTKYIKEICSGIEIISQGNLDYIIDKKGVDELSILSDKINSMSIDLKNIMEEERNAQRFKSELITNVSHDLRTPLTSLIGYIQLANDEKTSLKDKEKYIEISLQKSNKLKNLINDLFEYSKLESGGIKLEKEEVNIIEIIEQSIGELSILARERNMTFSKNFSKSIILKVDPNKIGRVFENIISNAVKYSTEGSTIHIEVFEKNDGVIISFENAIDEEFEENAERLFDRFYRADKARNSEQGGSGLGLAIAKNIIELHGGIIWAESEEKIFRINIKLY</sequence>
<keyword evidence="8" id="KW-0547">Nucleotide-binding</keyword>
<dbReference type="InterPro" id="IPR036890">
    <property type="entry name" value="HATPase_C_sf"/>
</dbReference>
<evidence type="ECO:0000256" key="12">
    <source>
        <dbReference type="ARBA" id="ARBA00023012"/>
    </source>
</evidence>
<keyword evidence="13 14" id="KW-0472">Membrane</keyword>
<gene>
    <name evidence="17" type="ORF">psyc5s11_02860</name>
</gene>
<evidence type="ECO:0000256" key="14">
    <source>
        <dbReference type="SAM" id="Phobius"/>
    </source>
</evidence>
<dbReference type="InterPro" id="IPR003660">
    <property type="entry name" value="HAMP_dom"/>
</dbReference>
<dbReference type="CDD" id="cd00082">
    <property type="entry name" value="HisKA"/>
    <property type="match status" value="1"/>
</dbReference>
<accession>A0ABM7SXN5</accession>
<evidence type="ECO:0000256" key="11">
    <source>
        <dbReference type="ARBA" id="ARBA00022989"/>
    </source>
</evidence>
<evidence type="ECO:0000256" key="4">
    <source>
        <dbReference type="ARBA" id="ARBA00022475"/>
    </source>
</evidence>
<dbReference type="InterPro" id="IPR004358">
    <property type="entry name" value="Sig_transdc_His_kin-like_C"/>
</dbReference>
<evidence type="ECO:0000256" key="1">
    <source>
        <dbReference type="ARBA" id="ARBA00000085"/>
    </source>
</evidence>
<evidence type="ECO:0000256" key="8">
    <source>
        <dbReference type="ARBA" id="ARBA00022741"/>
    </source>
</evidence>
<feature type="domain" description="HAMP" evidence="16">
    <location>
        <begin position="182"/>
        <end position="234"/>
    </location>
</feature>
<dbReference type="InterPro" id="IPR003661">
    <property type="entry name" value="HisK_dim/P_dom"/>
</dbReference>
<feature type="transmembrane region" description="Helical" evidence="14">
    <location>
        <begin position="16"/>
        <end position="40"/>
    </location>
</feature>
<comment type="subcellular location">
    <subcellularLocation>
        <location evidence="2">Cell membrane</location>
        <topology evidence="2">Multi-pass membrane protein</topology>
    </subcellularLocation>
</comment>
<keyword evidence="5" id="KW-0597">Phosphoprotein</keyword>
<dbReference type="InterPro" id="IPR003594">
    <property type="entry name" value="HATPase_dom"/>
</dbReference>
<evidence type="ECO:0000313" key="17">
    <source>
        <dbReference type="EMBL" id="BCZ44219.1"/>
    </source>
</evidence>
<feature type="transmembrane region" description="Helical" evidence="14">
    <location>
        <begin position="161"/>
        <end position="180"/>
    </location>
</feature>
<evidence type="ECO:0000256" key="2">
    <source>
        <dbReference type="ARBA" id="ARBA00004651"/>
    </source>
</evidence>
<keyword evidence="9 17" id="KW-0418">Kinase</keyword>
<keyword evidence="4" id="KW-1003">Cell membrane</keyword>
<evidence type="ECO:0000256" key="5">
    <source>
        <dbReference type="ARBA" id="ARBA00022553"/>
    </source>
</evidence>
<dbReference type="PRINTS" id="PR00344">
    <property type="entry name" value="BCTRLSENSOR"/>
</dbReference>
<feature type="domain" description="Histidine kinase" evidence="15">
    <location>
        <begin position="249"/>
        <end position="461"/>
    </location>
</feature>
<dbReference type="RefSeq" id="WP_224035920.1">
    <property type="nucleotide sequence ID" value="NZ_AP024849.1"/>
</dbReference>
<dbReference type="EC" id="2.7.13.3" evidence="3"/>
<dbReference type="EMBL" id="AP024849">
    <property type="protein sequence ID" value="BCZ44219.1"/>
    <property type="molecule type" value="Genomic_DNA"/>
</dbReference>
<dbReference type="PROSITE" id="PS50109">
    <property type="entry name" value="HIS_KIN"/>
    <property type="match status" value="1"/>
</dbReference>
<dbReference type="SUPFAM" id="SSF47384">
    <property type="entry name" value="Homodimeric domain of signal transducing histidine kinase"/>
    <property type="match status" value="1"/>
</dbReference>
<evidence type="ECO:0000256" key="6">
    <source>
        <dbReference type="ARBA" id="ARBA00022679"/>
    </source>
</evidence>
<dbReference type="Gene3D" id="3.30.565.10">
    <property type="entry name" value="Histidine kinase-like ATPase, C-terminal domain"/>
    <property type="match status" value="1"/>
</dbReference>
<dbReference type="Proteomes" id="UP000824633">
    <property type="component" value="Chromosome"/>
</dbReference>
<organism evidence="17 18">
    <name type="scientific">Clostridium gelidum</name>
    <dbReference type="NCBI Taxonomy" id="704125"/>
    <lineage>
        <taxon>Bacteria</taxon>
        <taxon>Bacillati</taxon>
        <taxon>Bacillota</taxon>
        <taxon>Clostridia</taxon>
        <taxon>Eubacteriales</taxon>
        <taxon>Clostridiaceae</taxon>
        <taxon>Clostridium</taxon>
    </lineage>
</organism>
<dbReference type="PROSITE" id="PS50885">
    <property type="entry name" value="HAMP"/>
    <property type="match status" value="1"/>
</dbReference>
<evidence type="ECO:0000256" key="3">
    <source>
        <dbReference type="ARBA" id="ARBA00012438"/>
    </source>
</evidence>
<name>A0ABM7SXN5_9CLOT</name>
<dbReference type="InterPro" id="IPR036097">
    <property type="entry name" value="HisK_dim/P_sf"/>
</dbReference>
<dbReference type="SMART" id="SM00388">
    <property type="entry name" value="HisKA"/>
    <property type="match status" value="1"/>
</dbReference>
<dbReference type="Gene3D" id="1.10.287.130">
    <property type="match status" value="1"/>
</dbReference>
<keyword evidence="7 14" id="KW-0812">Transmembrane</keyword>
<evidence type="ECO:0000259" key="15">
    <source>
        <dbReference type="PROSITE" id="PS50109"/>
    </source>
</evidence>
<dbReference type="PANTHER" id="PTHR45528">
    <property type="entry name" value="SENSOR HISTIDINE KINASE CPXA"/>
    <property type="match status" value="1"/>
</dbReference>
<keyword evidence="18" id="KW-1185">Reference proteome</keyword>
<evidence type="ECO:0000256" key="9">
    <source>
        <dbReference type="ARBA" id="ARBA00022777"/>
    </source>
</evidence>
<evidence type="ECO:0000256" key="10">
    <source>
        <dbReference type="ARBA" id="ARBA00022840"/>
    </source>
</evidence>
<dbReference type="Pfam" id="PF02518">
    <property type="entry name" value="HATPase_c"/>
    <property type="match status" value="1"/>
</dbReference>
<proteinExistence type="predicted"/>
<dbReference type="InterPro" id="IPR005467">
    <property type="entry name" value="His_kinase_dom"/>
</dbReference>
<evidence type="ECO:0000259" key="16">
    <source>
        <dbReference type="PROSITE" id="PS50885"/>
    </source>
</evidence>
<dbReference type="InterPro" id="IPR050398">
    <property type="entry name" value="HssS/ArlS-like"/>
</dbReference>
<dbReference type="GO" id="GO:0016301">
    <property type="term" value="F:kinase activity"/>
    <property type="evidence" value="ECO:0007669"/>
    <property type="project" value="UniProtKB-KW"/>
</dbReference>
<dbReference type="Pfam" id="PF00512">
    <property type="entry name" value="HisKA"/>
    <property type="match status" value="1"/>
</dbReference>